<gene>
    <name evidence="1" type="ORF">EVG20_g3768</name>
</gene>
<evidence type="ECO:0000313" key="1">
    <source>
        <dbReference type="EMBL" id="TFY67893.1"/>
    </source>
</evidence>
<evidence type="ECO:0000313" key="2">
    <source>
        <dbReference type="Proteomes" id="UP000298327"/>
    </source>
</evidence>
<accession>A0A4Y9Z1Y4</accession>
<proteinExistence type="predicted"/>
<name>A0A4Y9Z1Y4_9AGAM</name>
<sequence length="141" mass="15662">MLRLRLQLIVGLWRAARLECRSSRGWLGRTTVALSHRTSVPPARPPGPATAAPSALDHRPFKYLAWFSRHRQPGGLASQAMLIDTCCPWHGRRFGVSTIEGLFALRFASPRRLGRPSTVAPLHFPVSRVPAVRLEPPPTCQ</sequence>
<protein>
    <submittedName>
        <fullName evidence="1">Uncharacterized protein</fullName>
    </submittedName>
</protein>
<reference evidence="1 2" key="1">
    <citation type="submission" date="2019-02" db="EMBL/GenBank/DDBJ databases">
        <title>Genome sequencing of the rare red list fungi Dentipellis fragilis.</title>
        <authorList>
            <person name="Buettner E."/>
            <person name="Kellner H."/>
        </authorList>
    </citation>
    <scope>NUCLEOTIDE SEQUENCE [LARGE SCALE GENOMIC DNA]</scope>
    <source>
        <strain evidence="1 2">DSM 105465</strain>
    </source>
</reference>
<keyword evidence="2" id="KW-1185">Reference proteome</keyword>
<dbReference type="EMBL" id="SEOQ01000178">
    <property type="protein sequence ID" value="TFY67893.1"/>
    <property type="molecule type" value="Genomic_DNA"/>
</dbReference>
<dbReference type="AlphaFoldDB" id="A0A4Y9Z1Y4"/>
<dbReference type="Proteomes" id="UP000298327">
    <property type="component" value="Unassembled WGS sequence"/>
</dbReference>
<organism evidence="1 2">
    <name type="scientific">Dentipellis fragilis</name>
    <dbReference type="NCBI Taxonomy" id="205917"/>
    <lineage>
        <taxon>Eukaryota</taxon>
        <taxon>Fungi</taxon>
        <taxon>Dikarya</taxon>
        <taxon>Basidiomycota</taxon>
        <taxon>Agaricomycotina</taxon>
        <taxon>Agaricomycetes</taxon>
        <taxon>Russulales</taxon>
        <taxon>Hericiaceae</taxon>
        <taxon>Dentipellis</taxon>
    </lineage>
</organism>
<comment type="caution">
    <text evidence="1">The sequence shown here is derived from an EMBL/GenBank/DDBJ whole genome shotgun (WGS) entry which is preliminary data.</text>
</comment>